<protein>
    <recommendedName>
        <fullName evidence="3">DUF2794 domain-containing protein</fullName>
    </recommendedName>
</protein>
<gene>
    <name evidence="1" type="ORF">FHR98_000904</name>
</gene>
<dbReference type="EMBL" id="JACHXA010000002">
    <property type="protein sequence ID" value="MBB3064632.1"/>
    <property type="molecule type" value="Genomic_DNA"/>
</dbReference>
<evidence type="ECO:0000313" key="1">
    <source>
        <dbReference type="EMBL" id="MBB3064632.1"/>
    </source>
</evidence>
<evidence type="ECO:0000313" key="2">
    <source>
        <dbReference type="Proteomes" id="UP000581135"/>
    </source>
</evidence>
<organism evidence="1 2">
    <name type="scientific">Limibacillus halophilus</name>
    <dbReference type="NCBI Taxonomy" id="1579333"/>
    <lineage>
        <taxon>Bacteria</taxon>
        <taxon>Pseudomonadati</taxon>
        <taxon>Pseudomonadota</taxon>
        <taxon>Alphaproteobacteria</taxon>
        <taxon>Rhodospirillales</taxon>
        <taxon>Rhodovibrionaceae</taxon>
        <taxon>Limibacillus</taxon>
    </lineage>
</organism>
<proteinExistence type="predicted"/>
<evidence type="ECO:0008006" key="3">
    <source>
        <dbReference type="Google" id="ProtNLM"/>
    </source>
</evidence>
<dbReference type="Pfam" id="PF10984">
    <property type="entry name" value="DUF2794"/>
    <property type="match status" value="1"/>
</dbReference>
<comment type="caution">
    <text evidence="1">The sequence shown here is derived from an EMBL/GenBank/DDBJ whole genome shotgun (WGS) entry which is preliminary data.</text>
</comment>
<reference evidence="1 2" key="1">
    <citation type="submission" date="2020-08" db="EMBL/GenBank/DDBJ databases">
        <title>Genomic Encyclopedia of Type Strains, Phase III (KMG-III): the genomes of soil and plant-associated and newly described type strains.</title>
        <authorList>
            <person name="Whitman W."/>
        </authorList>
    </citation>
    <scope>NUCLEOTIDE SEQUENCE [LARGE SCALE GENOMIC DNA]</scope>
    <source>
        <strain evidence="1 2">CECT 8803</strain>
    </source>
</reference>
<accession>A0A839SQ94</accession>
<name>A0A839SQ94_9PROT</name>
<sequence length="116" mass="13133">MAIVVTFDPSPSAGRPKSQRATFFNRHELSQLLSLYSTRVARGEWRDYALDHQQGQAIFSVFRHTMESPRFSIVKAVSQGGKKQEYAVFAGKRRLSRSSNLSDALRIFDKELVVIG</sequence>
<dbReference type="InterPro" id="IPR021252">
    <property type="entry name" value="DUF2794"/>
</dbReference>
<dbReference type="RefSeq" id="WP_183415439.1">
    <property type="nucleotide sequence ID" value="NZ_JACHXA010000002.1"/>
</dbReference>
<dbReference type="AlphaFoldDB" id="A0A839SQ94"/>
<dbReference type="Proteomes" id="UP000581135">
    <property type="component" value="Unassembled WGS sequence"/>
</dbReference>
<keyword evidence="2" id="KW-1185">Reference proteome</keyword>